<dbReference type="GO" id="GO:0006313">
    <property type="term" value="P:DNA transposition"/>
    <property type="evidence" value="ECO:0007669"/>
    <property type="project" value="InterPro"/>
</dbReference>
<gene>
    <name evidence="1" type="ORF">KOR34_38700</name>
</gene>
<dbReference type="GO" id="GO:0003677">
    <property type="term" value="F:DNA binding"/>
    <property type="evidence" value="ECO:0007669"/>
    <property type="project" value="InterPro"/>
</dbReference>
<dbReference type="Gene3D" id="3.30.70.1290">
    <property type="entry name" value="Transposase IS200-like"/>
    <property type="match status" value="1"/>
</dbReference>
<keyword evidence="2" id="KW-1185">Reference proteome</keyword>
<dbReference type="AlphaFoldDB" id="A0A5C5V640"/>
<accession>A0A5C5V640</accession>
<evidence type="ECO:0000313" key="1">
    <source>
        <dbReference type="EMBL" id="TWT34034.1"/>
    </source>
</evidence>
<proteinExistence type="predicted"/>
<dbReference type="GO" id="GO:0004803">
    <property type="term" value="F:transposase activity"/>
    <property type="evidence" value="ECO:0007669"/>
    <property type="project" value="InterPro"/>
</dbReference>
<evidence type="ECO:0000313" key="2">
    <source>
        <dbReference type="Proteomes" id="UP000316714"/>
    </source>
</evidence>
<protein>
    <recommendedName>
        <fullName evidence="3">Transposase IS200 like protein</fullName>
    </recommendedName>
</protein>
<evidence type="ECO:0008006" key="3">
    <source>
        <dbReference type="Google" id="ProtNLM"/>
    </source>
</evidence>
<dbReference type="InterPro" id="IPR036515">
    <property type="entry name" value="Transposase_17_sf"/>
</dbReference>
<organism evidence="1 2">
    <name type="scientific">Posidoniimonas corsicana</name>
    <dbReference type="NCBI Taxonomy" id="1938618"/>
    <lineage>
        <taxon>Bacteria</taxon>
        <taxon>Pseudomonadati</taxon>
        <taxon>Planctomycetota</taxon>
        <taxon>Planctomycetia</taxon>
        <taxon>Pirellulales</taxon>
        <taxon>Lacipirellulaceae</taxon>
        <taxon>Posidoniimonas</taxon>
    </lineage>
</organism>
<sequence>MMDDPIGFFFTWVTYGTWLPGDSRGWVEHRHGWRPAQPALELESAARMTEDACWLSHQQRKAVEDQVAETCLHRRWRLHAANCRTNHLHAVVSAPGTPPKKIRADLKAWATRRLKLQFVADRKNWWAERGSTRWLWAEDDLDAAVQYVAEGQGRRGGCG</sequence>
<name>A0A5C5V640_9BACT</name>
<dbReference type="Proteomes" id="UP000316714">
    <property type="component" value="Unassembled WGS sequence"/>
</dbReference>
<dbReference type="EMBL" id="SIHJ01000002">
    <property type="protein sequence ID" value="TWT34034.1"/>
    <property type="molecule type" value="Genomic_DNA"/>
</dbReference>
<comment type="caution">
    <text evidence="1">The sequence shown here is derived from an EMBL/GenBank/DDBJ whole genome shotgun (WGS) entry which is preliminary data.</text>
</comment>
<reference evidence="1 2" key="1">
    <citation type="submission" date="2019-02" db="EMBL/GenBank/DDBJ databases">
        <title>Deep-cultivation of Planctomycetes and their phenomic and genomic characterization uncovers novel biology.</title>
        <authorList>
            <person name="Wiegand S."/>
            <person name="Jogler M."/>
            <person name="Boedeker C."/>
            <person name="Pinto D."/>
            <person name="Vollmers J."/>
            <person name="Rivas-Marin E."/>
            <person name="Kohn T."/>
            <person name="Peeters S.H."/>
            <person name="Heuer A."/>
            <person name="Rast P."/>
            <person name="Oberbeckmann S."/>
            <person name="Bunk B."/>
            <person name="Jeske O."/>
            <person name="Meyerdierks A."/>
            <person name="Storesund J.E."/>
            <person name="Kallscheuer N."/>
            <person name="Luecker S."/>
            <person name="Lage O.M."/>
            <person name="Pohl T."/>
            <person name="Merkel B.J."/>
            <person name="Hornburger P."/>
            <person name="Mueller R.-W."/>
            <person name="Bruemmer F."/>
            <person name="Labrenz M."/>
            <person name="Spormann A.M."/>
            <person name="Op Den Camp H."/>
            <person name="Overmann J."/>
            <person name="Amann R."/>
            <person name="Jetten M.S.M."/>
            <person name="Mascher T."/>
            <person name="Medema M.H."/>
            <person name="Devos D.P."/>
            <person name="Kaster A.-K."/>
            <person name="Ovreas L."/>
            <person name="Rohde M."/>
            <person name="Galperin M.Y."/>
            <person name="Jogler C."/>
        </authorList>
    </citation>
    <scope>NUCLEOTIDE SEQUENCE [LARGE SCALE GENOMIC DNA]</scope>
    <source>
        <strain evidence="1 2">KOR34</strain>
    </source>
</reference>
<dbReference type="SUPFAM" id="SSF143422">
    <property type="entry name" value="Transposase IS200-like"/>
    <property type="match status" value="1"/>
</dbReference>